<dbReference type="InterPro" id="IPR005829">
    <property type="entry name" value="Sugar_transporter_CS"/>
</dbReference>
<name>A0A0D2FM12_9EURO</name>
<feature type="domain" description="Major facilitator superfamily (MFS) profile" evidence="7">
    <location>
        <begin position="1"/>
        <end position="390"/>
    </location>
</feature>
<dbReference type="STRING" id="348802.A0A0D2FM12"/>
<evidence type="ECO:0000313" key="9">
    <source>
        <dbReference type="Proteomes" id="UP000054342"/>
    </source>
</evidence>
<keyword evidence="2" id="KW-0813">Transport</keyword>
<feature type="transmembrane region" description="Helical" evidence="6">
    <location>
        <begin position="300"/>
        <end position="321"/>
    </location>
</feature>
<accession>A0A0D2FM12</accession>
<dbReference type="Pfam" id="PF07690">
    <property type="entry name" value="MFS_1"/>
    <property type="match status" value="1"/>
</dbReference>
<keyword evidence="4 6" id="KW-1133">Transmembrane helix</keyword>
<reference evidence="8 9" key="1">
    <citation type="submission" date="2015-01" db="EMBL/GenBank/DDBJ databases">
        <title>The Genome Sequence of Exophiala xenobiotica CBS118157.</title>
        <authorList>
            <consortium name="The Broad Institute Genomics Platform"/>
            <person name="Cuomo C."/>
            <person name="de Hoog S."/>
            <person name="Gorbushina A."/>
            <person name="Stielow B."/>
            <person name="Teixiera M."/>
            <person name="Abouelleil A."/>
            <person name="Chapman S.B."/>
            <person name="Priest M."/>
            <person name="Young S.K."/>
            <person name="Wortman J."/>
            <person name="Nusbaum C."/>
            <person name="Birren B."/>
        </authorList>
    </citation>
    <scope>NUCLEOTIDE SEQUENCE [LARGE SCALE GENOMIC DNA]</scope>
    <source>
        <strain evidence="8 9">CBS 118157</strain>
    </source>
</reference>
<dbReference type="InterPro" id="IPR036259">
    <property type="entry name" value="MFS_trans_sf"/>
</dbReference>
<gene>
    <name evidence="8" type="ORF">PV05_01340</name>
</gene>
<evidence type="ECO:0000313" key="8">
    <source>
        <dbReference type="EMBL" id="KIW61184.1"/>
    </source>
</evidence>
<evidence type="ECO:0000256" key="4">
    <source>
        <dbReference type="ARBA" id="ARBA00022989"/>
    </source>
</evidence>
<dbReference type="EMBL" id="KN847317">
    <property type="protein sequence ID" value="KIW61184.1"/>
    <property type="molecule type" value="Genomic_DNA"/>
</dbReference>
<keyword evidence="3 6" id="KW-0812">Transmembrane</keyword>
<dbReference type="InterPro" id="IPR020846">
    <property type="entry name" value="MFS_dom"/>
</dbReference>
<dbReference type="PROSITE" id="PS00216">
    <property type="entry name" value="SUGAR_TRANSPORT_1"/>
    <property type="match status" value="1"/>
</dbReference>
<organism evidence="8 9">
    <name type="scientific">Exophiala xenobiotica</name>
    <dbReference type="NCBI Taxonomy" id="348802"/>
    <lineage>
        <taxon>Eukaryota</taxon>
        <taxon>Fungi</taxon>
        <taxon>Dikarya</taxon>
        <taxon>Ascomycota</taxon>
        <taxon>Pezizomycotina</taxon>
        <taxon>Eurotiomycetes</taxon>
        <taxon>Chaetothyriomycetidae</taxon>
        <taxon>Chaetothyriales</taxon>
        <taxon>Herpotrichiellaceae</taxon>
        <taxon>Exophiala</taxon>
    </lineage>
</organism>
<evidence type="ECO:0000256" key="3">
    <source>
        <dbReference type="ARBA" id="ARBA00022692"/>
    </source>
</evidence>
<dbReference type="OrthoDB" id="440553at2759"/>
<feature type="transmembrane region" description="Helical" evidence="6">
    <location>
        <begin position="342"/>
        <end position="359"/>
    </location>
</feature>
<dbReference type="GO" id="GO:0042908">
    <property type="term" value="P:xenobiotic transport"/>
    <property type="evidence" value="ECO:0007669"/>
    <property type="project" value="UniProtKB-ARBA"/>
</dbReference>
<protein>
    <recommendedName>
        <fullName evidence="7">Major facilitator superfamily (MFS) profile domain-containing protein</fullName>
    </recommendedName>
</protein>
<evidence type="ECO:0000259" key="7">
    <source>
        <dbReference type="PROSITE" id="PS50850"/>
    </source>
</evidence>
<dbReference type="PANTHER" id="PTHR23502:SF51">
    <property type="entry name" value="QUINIDINE RESISTANCE PROTEIN 1-RELATED"/>
    <property type="match status" value="1"/>
</dbReference>
<dbReference type="PROSITE" id="PS50850">
    <property type="entry name" value="MFS"/>
    <property type="match status" value="1"/>
</dbReference>
<feature type="transmembrane region" description="Helical" evidence="6">
    <location>
        <begin position="183"/>
        <end position="208"/>
    </location>
</feature>
<dbReference type="GeneID" id="25323248"/>
<dbReference type="Proteomes" id="UP000054342">
    <property type="component" value="Unassembled WGS sequence"/>
</dbReference>
<feature type="transmembrane region" description="Helical" evidence="6">
    <location>
        <begin position="275"/>
        <end position="294"/>
    </location>
</feature>
<dbReference type="PANTHER" id="PTHR23502">
    <property type="entry name" value="MAJOR FACILITATOR SUPERFAMILY"/>
    <property type="match status" value="1"/>
</dbReference>
<feature type="transmembrane region" description="Helical" evidence="6">
    <location>
        <begin position="365"/>
        <end position="387"/>
    </location>
</feature>
<feature type="transmembrane region" description="Helical" evidence="6">
    <location>
        <begin position="20"/>
        <end position="39"/>
    </location>
</feature>
<proteinExistence type="predicted"/>
<sequence length="410" mass="44693">MSTIAPAFVGDAADILGRRTLYIITIGLYVASNAALAKARSFPALLGLRMLQSARTFSIAYGVIADIASPAGRGSYVSALSFGITTAPSIGPVLGGALAFTAGWRWIFWFLCIASGCCFAMMVSTLPETARNLVGNGSVAPPLGARLPFDRFMNHWNVPSHCDGRRFPNPLESLWILHYKDNLILIVGGSILYMVYCCIHASLATQFIDFYGLNQWQAGLIYLPFGAGCTLSTVFSGKLIDKGYKSIALLYGLPLDRTTRGGRELFPFEKARLRCIWIPITTATVSVSGFGWVLDKKTHISIPLVFQFIAGVSIQTCFNIYNTLLVDINHRKPAAAQASNNLVRCTLAALMVALLQPMIDHIGVGWTFTIMGAMCLISTLLFVVEYCSGMAWRGERNLLAAPERHQLESN</sequence>
<dbReference type="GO" id="GO:0140115">
    <property type="term" value="P:export across plasma membrane"/>
    <property type="evidence" value="ECO:0007669"/>
    <property type="project" value="UniProtKB-ARBA"/>
</dbReference>
<dbReference type="InterPro" id="IPR011701">
    <property type="entry name" value="MFS"/>
</dbReference>
<comment type="subcellular location">
    <subcellularLocation>
        <location evidence="1">Membrane</location>
        <topology evidence="1">Multi-pass membrane protein</topology>
    </subcellularLocation>
</comment>
<evidence type="ECO:0000256" key="5">
    <source>
        <dbReference type="ARBA" id="ARBA00023136"/>
    </source>
</evidence>
<keyword evidence="5 6" id="KW-0472">Membrane</keyword>
<dbReference type="GO" id="GO:0022857">
    <property type="term" value="F:transmembrane transporter activity"/>
    <property type="evidence" value="ECO:0007669"/>
    <property type="project" value="InterPro"/>
</dbReference>
<feature type="transmembrane region" description="Helical" evidence="6">
    <location>
        <begin position="106"/>
        <end position="126"/>
    </location>
</feature>
<dbReference type="SUPFAM" id="SSF103473">
    <property type="entry name" value="MFS general substrate transporter"/>
    <property type="match status" value="1"/>
</dbReference>
<evidence type="ECO:0000256" key="6">
    <source>
        <dbReference type="SAM" id="Phobius"/>
    </source>
</evidence>
<dbReference type="GO" id="GO:0005886">
    <property type="term" value="C:plasma membrane"/>
    <property type="evidence" value="ECO:0007669"/>
    <property type="project" value="TreeGrafter"/>
</dbReference>
<dbReference type="Gene3D" id="1.20.1250.20">
    <property type="entry name" value="MFS general substrate transporter like domains"/>
    <property type="match status" value="1"/>
</dbReference>
<evidence type="ECO:0000256" key="2">
    <source>
        <dbReference type="ARBA" id="ARBA00022448"/>
    </source>
</evidence>
<keyword evidence="9" id="KW-1185">Reference proteome</keyword>
<dbReference type="AlphaFoldDB" id="A0A0D2FM12"/>
<dbReference type="HOGENOM" id="CLU_008455_8_3_1"/>
<dbReference type="RefSeq" id="XP_013321768.1">
    <property type="nucleotide sequence ID" value="XM_013466314.1"/>
</dbReference>
<feature type="transmembrane region" description="Helical" evidence="6">
    <location>
        <begin position="220"/>
        <end position="240"/>
    </location>
</feature>
<evidence type="ECO:0000256" key="1">
    <source>
        <dbReference type="ARBA" id="ARBA00004141"/>
    </source>
</evidence>
<feature type="transmembrane region" description="Helical" evidence="6">
    <location>
        <begin position="79"/>
        <end position="100"/>
    </location>
</feature>